<evidence type="ECO:0000256" key="4">
    <source>
        <dbReference type="SAM" id="SignalP"/>
    </source>
</evidence>
<evidence type="ECO:0000256" key="1">
    <source>
        <dbReference type="ARBA" id="ARBA00010062"/>
    </source>
</evidence>
<sequence length="410" mass="43569">MKARQTTAKTAAVCAALLASAMMATPAAAQYAGGGVKIGVLTDMSGAYSDLAGAGSVEAAKMAIEDFGKPINGKPVELVSADHQNKADIASATARKWYDTQDVDAIFDINGSVAALAVRDVAKEKGKVDINSGAASMALTNKACSPTGLHWTYDVYSLAAGTGNALVSEGGKSWYFITADYTFGHDLENQVAKIVKEKGGSVKGSVRHPFGSSDLSSFLLQAQASGAQIIAMANAGSDTINTIKQAREFGITQGGQTLAALLLFLTDIHSVGLDAAQGMVLTTGFYWDYDDKTRAFSKRFAERMKGKMPTMVHAGVYSSVLHYLRAAEAAGTDEGVKVIAKMREMPIDDMFAKNGKIREDGRMVHDMFLAKVKTPAESKGPWDYYKIVRVIPGDEAFQPLSESTCSLVKK</sequence>
<dbReference type="Pfam" id="PF13458">
    <property type="entry name" value="Peripla_BP_6"/>
    <property type="match status" value="1"/>
</dbReference>
<proteinExistence type="inferred from homology"/>
<keyword evidence="7" id="KW-1185">Reference proteome</keyword>
<keyword evidence="3" id="KW-0813">Transport</keyword>
<dbReference type="InterPro" id="IPR028082">
    <property type="entry name" value="Peripla_BP_I"/>
</dbReference>
<name>A0ABW6ZX91_9HYPH</name>
<organism evidence="6 7">
    <name type="scientific">Xanthobacter oligotrophicus</name>
    <dbReference type="NCBI Taxonomy" id="2607286"/>
    <lineage>
        <taxon>Bacteria</taxon>
        <taxon>Pseudomonadati</taxon>
        <taxon>Pseudomonadota</taxon>
        <taxon>Alphaproteobacteria</taxon>
        <taxon>Hyphomicrobiales</taxon>
        <taxon>Xanthobacteraceae</taxon>
        <taxon>Xanthobacter</taxon>
    </lineage>
</organism>
<evidence type="ECO:0000256" key="3">
    <source>
        <dbReference type="ARBA" id="ARBA00022970"/>
    </source>
</evidence>
<dbReference type="EMBL" id="JBAFVH010000004">
    <property type="protein sequence ID" value="MFG1372354.1"/>
    <property type="molecule type" value="Genomic_DNA"/>
</dbReference>
<comment type="similarity">
    <text evidence="1">Belongs to the leucine-binding protein family.</text>
</comment>
<dbReference type="RefSeq" id="WP_393992248.1">
    <property type="nucleotide sequence ID" value="NZ_JBAFVH010000004.1"/>
</dbReference>
<comment type="caution">
    <text evidence="6">The sequence shown here is derived from an EMBL/GenBank/DDBJ whole genome shotgun (WGS) entry which is preliminary data.</text>
</comment>
<dbReference type="PANTHER" id="PTHR30483:SF6">
    <property type="entry name" value="PERIPLASMIC BINDING PROTEIN OF ABC TRANSPORTER FOR NATURAL AMINO ACIDS"/>
    <property type="match status" value="1"/>
</dbReference>
<dbReference type="Proteomes" id="UP001604002">
    <property type="component" value="Unassembled WGS sequence"/>
</dbReference>
<evidence type="ECO:0000259" key="5">
    <source>
        <dbReference type="Pfam" id="PF13458"/>
    </source>
</evidence>
<dbReference type="InterPro" id="IPR028081">
    <property type="entry name" value="Leu-bd"/>
</dbReference>
<dbReference type="InterPro" id="IPR051010">
    <property type="entry name" value="BCAA_transport"/>
</dbReference>
<protein>
    <submittedName>
        <fullName evidence="6">ABC transporter substrate-binding protein</fullName>
    </submittedName>
</protein>
<keyword evidence="3" id="KW-0029">Amino-acid transport</keyword>
<dbReference type="Gene3D" id="3.40.50.2300">
    <property type="match status" value="2"/>
</dbReference>
<dbReference type="SUPFAM" id="SSF53822">
    <property type="entry name" value="Periplasmic binding protein-like I"/>
    <property type="match status" value="1"/>
</dbReference>
<accession>A0ABW6ZX91</accession>
<feature type="domain" description="Leucine-binding protein" evidence="5">
    <location>
        <begin position="36"/>
        <end position="373"/>
    </location>
</feature>
<dbReference type="CDD" id="cd06327">
    <property type="entry name" value="PBP1_SBP-like"/>
    <property type="match status" value="1"/>
</dbReference>
<evidence type="ECO:0000313" key="7">
    <source>
        <dbReference type="Proteomes" id="UP001604002"/>
    </source>
</evidence>
<dbReference type="PANTHER" id="PTHR30483">
    <property type="entry name" value="LEUCINE-SPECIFIC-BINDING PROTEIN"/>
    <property type="match status" value="1"/>
</dbReference>
<feature type="signal peptide" evidence="4">
    <location>
        <begin position="1"/>
        <end position="29"/>
    </location>
</feature>
<feature type="chain" id="PRO_5047463696" evidence="4">
    <location>
        <begin position="30"/>
        <end position="410"/>
    </location>
</feature>
<evidence type="ECO:0000256" key="2">
    <source>
        <dbReference type="ARBA" id="ARBA00022729"/>
    </source>
</evidence>
<reference evidence="6 7" key="1">
    <citation type="submission" date="2024-02" db="EMBL/GenBank/DDBJ databases">
        <title>Expansion and revision of Xanthobacter and proposal of Roseixanthobacter gen. nov.</title>
        <authorList>
            <person name="Soltysiak M.P.M."/>
            <person name="Jalihal A."/>
            <person name="Ory A."/>
            <person name="Chrisophersen C."/>
            <person name="Lee A.D."/>
            <person name="Boulton J."/>
            <person name="Springer M."/>
        </authorList>
    </citation>
    <scope>NUCLEOTIDE SEQUENCE [LARGE SCALE GENOMIC DNA]</scope>
    <source>
        <strain evidence="6 7">23A</strain>
    </source>
</reference>
<evidence type="ECO:0000313" key="6">
    <source>
        <dbReference type="EMBL" id="MFG1372354.1"/>
    </source>
</evidence>
<keyword evidence="2 4" id="KW-0732">Signal</keyword>
<gene>
    <name evidence="6" type="ORF">V5F32_09285</name>
</gene>